<proteinExistence type="predicted"/>
<dbReference type="SMART" id="SM00054">
    <property type="entry name" value="EFh"/>
    <property type="match status" value="3"/>
</dbReference>
<name>A0A6G0XP53_9STRA</name>
<keyword evidence="11" id="KW-1185">Reference proteome</keyword>
<keyword evidence="4" id="KW-0863">Zinc-finger</keyword>
<dbReference type="Gene3D" id="1.10.238.10">
    <property type="entry name" value="EF-hand"/>
    <property type="match status" value="3"/>
</dbReference>
<feature type="region of interest" description="Disordered" evidence="8">
    <location>
        <begin position="1169"/>
        <end position="1195"/>
    </location>
</feature>
<dbReference type="GO" id="GO:0005634">
    <property type="term" value="C:nucleus"/>
    <property type="evidence" value="ECO:0007669"/>
    <property type="project" value="UniProtKB-SubCell"/>
</dbReference>
<feature type="region of interest" description="Disordered" evidence="8">
    <location>
        <begin position="1209"/>
        <end position="1239"/>
    </location>
</feature>
<feature type="region of interest" description="Disordered" evidence="8">
    <location>
        <begin position="2388"/>
        <end position="2417"/>
    </location>
</feature>
<dbReference type="InterPro" id="IPR011992">
    <property type="entry name" value="EF-hand-dom_pair"/>
</dbReference>
<keyword evidence="3" id="KW-0479">Metal-binding</keyword>
<feature type="compositionally biased region" description="Acidic residues" evidence="8">
    <location>
        <begin position="420"/>
        <end position="437"/>
    </location>
</feature>
<feature type="compositionally biased region" description="Polar residues" evidence="8">
    <location>
        <begin position="1490"/>
        <end position="1509"/>
    </location>
</feature>
<feature type="domain" description="EF-hand" evidence="9">
    <location>
        <begin position="711"/>
        <end position="746"/>
    </location>
</feature>
<feature type="region of interest" description="Disordered" evidence="8">
    <location>
        <begin position="886"/>
        <end position="971"/>
    </location>
</feature>
<feature type="compositionally biased region" description="Polar residues" evidence="8">
    <location>
        <begin position="1209"/>
        <end position="1219"/>
    </location>
</feature>
<evidence type="ECO:0000256" key="4">
    <source>
        <dbReference type="ARBA" id="ARBA00022771"/>
    </source>
</evidence>
<feature type="region of interest" description="Disordered" evidence="8">
    <location>
        <begin position="2207"/>
        <end position="2247"/>
    </location>
</feature>
<feature type="region of interest" description="Disordered" evidence="8">
    <location>
        <begin position="688"/>
        <end position="719"/>
    </location>
</feature>
<dbReference type="Proteomes" id="UP000481153">
    <property type="component" value="Unassembled WGS sequence"/>
</dbReference>
<feature type="region of interest" description="Disordered" evidence="8">
    <location>
        <begin position="1419"/>
        <end position="1509"/>
    </location>
</feature>
<comment type="caution">
    <text evidence="10">The sequence shown here is derived from an EMBL/GenBank/DDBJ whole genome shotgun (WGS) entry which is preliminary data.</text>
</comment>
<feature type="compositionally biased region" description="Acidic residues" evidence="8">
    <location>
        <begin position="696"/>
        <end position="711"/>
    </location>
</feature>
<feature type="compositionally biased region" description="Low complexity" evidence="8">
    <location>
        <begin position="1170"/>
        <end position="1195"/>
    </location>
</feature>
<feature type="region of interest" description="Disordered" evidence="8">
    <location>
        <begin position="614"/>
        <end position="649"/>
    </location>
</feature>
<feature type="region of interest" description="Disordered" evidence="8">
    <location>
        <begin position="2035"/>
        <end position="2126"/>
    </location>
</feature>
<dbReference type="PROSITE" id="PS50222">
    <property type="entry name" value="EF_HAND_2"/>
    <property type="match status" value="3"/>
</dbReference>
<evidence type="ECO:0000256" key="8">
    <source>
        <dbReference type="SAM" id="MobiDB-lite"/>
    </source>
</evidence>
<evidence type="ECO:0000256" key="2">
    <source>
        <dbReference type="ARBA" id="ARBA00022448"/>
    </source>
</evidence>
<organism evidence="10 11">
    <name type="scientific">Aphanomyces euteiches</name>
    <dbReference type="NCBI Taxonomy" id="100861"/>
    <lineage>
        <taxon>Eukaryota</taxon>
        <taxon>Sar</taxon>
        <taxon>Stramenopiles</taxon>
        <taxon>Oomycota</taxon>
        <taxon>Saprolegniomycetes</taxon>
        <taxon>Saprolegniales</taxon>
        <taxon>Verrucalvaceae</taxon>
        <taxon>Aphanomyces</taxon>
    </lineage>
</organism>
<dbReference type="GO" id="GO:0005509">
    <property type="term" value="F:calcium ion binding"/>
    <property type="evidence" value="ECO:0007669"/>
    <property type="project" value="InterPro"/>
</dbReference>
<dbReference type="GO" id="GO:0008270">
    <property type="term" value="F:zinc ion binding"/>
    <property type="evidence" value="ECO:0007669"/>
    <property type="project" value="UniProtKB-KW"/>
</dbReference>
<feature type="coiled-coil region" evidence="7">
    <location>
        <begin position="1693"/>
        <end position="1756"/>
    </location>
</feature>
<feature type="compositionally biased region" description="Low complexity" evidence="8">
    <location>
        <begin position="1449"/>
        <end position="1460"/>
    </location>
</feature>
<feature type="domain" description="EF-hand" evidence="9">
    <location>
        <begin position="437"/>
        <end position="472"/>
    </location>
</feature>
<feature type="compositionally biased region" description="Polar residues" evidence="8">
    <location>
        <begin position="1350"/>
        <end position="1361"/>
    </location>
</feature>
<feature type="compositionally biased region" description="Polar residues" evidence="8">
    <location>
        <begin position="1461"/>
        <end position="1472"/>
    </location>
</feature>
<evidence type="ECO:0000313" key="11">
    <source>
        <dbReference type="Proteomes" id="UP000481153"/>
    </source>
</evidence>
<dbReference type="SMART" id="SM00547">
    <property type="entry name" value="ZnF_RBZ"/>
    <property type="match status" value="3"/>
</dbReference>
<feature type="compositionally biased region" description="Polar residues" evidence="8">
    <location>
        <begin position="2115"/>
        <end position="2124"/>
    </location>
</feature>
<feature type="compositionally biased region" description="Basic and acidic residues" evidence="8">
    <location>
        <begin position="925"/>
        <end position="941"/>
    </location>
</feature>
<protein>
    <recommendedName>
        <fullName evidence="9">EF-hand domain-containing protein</fullName>
    </recommendedName>
</protein>
<reference evidence="10 11" key="1">
    <citation type="submission" date="2019-07" db="EMBL/GenBank/DDBJ databases">
        <title>Genomics analysis of Aphanomyces spp. identifies a new class of oomycete effector associated with host adaptation.</title>
        <authorList>
            <person name="Gaulin E."/>
        </authorList>
    </citation>
    <scope>NUCLEOTIDE SEQUENCE [LARGE SCALE GENOMIC DNA]</scope>
    <source>
        <strain evidence="10 11">ATCC 201684</strain>
    </source>
</reference>
<feature type="compositionally biased region" description="Polar residues" evidence="8">
    <location>
        <begin position="1429"/>
        <end position="1443"/>
    </location>
</feature>
<feature type="compositionally biased region" description="Polar residues" evidence="8">
    <location>
        <begin position="895"/>
        <end position="918"/>
    </location>
</feature>
<feature type="compositionally biased region" description="Low complexity" evidence="8">
    <location>
        <begin position="655"/>
        <end position="664"/>
    </location>
</feature>
<feature type="compositionally biased region" description="Low complexity" evidence="8">
    <location>
        <begin position="2035"/>
        <end position="2114"/>
    </location>
</feature>
<feature type="compositionally biased region" description="Polar residues" evidence="8">
    <location>
        <begin position="1827"/>
        <end position="1842"/>
    </location>
</feature>
<evidence type="ECO:0000313" key="10">
    <source>
        <dbReference type="EMBL" id="KAF0742111.1"/>
    </source>
</evidence>
<dbReference type="InterPro" id="IPR015943">
    <property type="entry name" value="WD40/YVTN_repeat-like_dom_sf"/>
</dbReference>
<dbReference type="EMBL" id="VJMJ01000030">
    <property type="protein sequence ID" value="KAF0742111.1"/>
    <property type="molecule type" value="Genomic_DNA"/>
</dbReference>
<evidence type="ECO:0000256" key="1">
    <source>
        <dbReference type="ARBA" id="ARBA00004123"/>
    </source>
</evidence>
<feature type="compositionally biased region" description="Low complexity" evidence="8">
    <location>
        <begin position="1419"/>
        <end position="1428"/>
    </location>
</feature>
<feature type="region of interest" description="Disordered" evidence="8">
    <location>
        <begin position="1802"/>
        <end position="1842"/>
    </location>
</feature>
<evidence type="ECO:0000256" key="7">
    <source>
        <dbReference type="SAM" id="Coils"/>
    </source>
</evidence>
<gene>
    <name evidence="10" type="ORF">Ae201684_002783</name>
</gene>
<dbReference type="PANTHER" id="PTHR39666">
    <property type="entry name" value="RANBP2-TYPE DOMAIN-CONTAINING PROTEIN"/>
    <property type="match status" value="1"/>
</dbReference>
<dbReference type="InterPro" id="IPR001876">
    <property type="entry name" value="Znf_RanBP2"/>
</dbReference>
<sequence>MEPASLWDNCFVIHCGLAIARFQTLEEATNTSVEKRDSNLDPLIAMPVDVVVDLPTSPYLLSLSPSQKLLAIAFDSSLAIFEVARLVDPQATKKPICLCNGADALSMSWCMKLKGNGDDQWIAVLTTSRQIHVYNMQGNLECLEGSIEATAHCWSPTESILAVGDDEGVIHKLQYSDTSFTEVGTLVNPENSDNAPVHHINWAEEDLLFAGYRIGDIDNVQVTACVFDSGTEVALDTVVDFFPSETREHTFYSCYLEPWRMFFVGCSLSTDIELLVSDPETNEWQKWKPEEKYTPRLPMTSDDNDTYPVGMALVLNSTTDIPGDNCQFYPCSLVLCATTDGKLLNFALLDISVGEPLDFLAAPSDIGAPSRPTVDAPWTTSNGNKAQEEQRVVFGVSTTAPSFSFESKDDAYGKGTDNVFADDDDEDDDDEEEERREEEEKAKAAFDAVDKKGKGTIPLTDFEKLFEALGTVYSAEEHTRTIHKLDRKGVIRKEDFVAWYVQWIFADFEDDDDDDDDANAGAKDVDPNAPLKSEAEIKAAFAKFAPPSGSWKCEVCMIMNPTAGAPKCISCDSPNPNATKSAPASPAAGFGAFVAPPGSFKGFAVSSTDKPTGFGAPTSAPSGAQAFSFGVPSQPPASTPSSFSFGVPSQPASSAPSSFSFGVPAQSTPSTPAAFSFGVKKTSNKEYGSDTNNVYVEDDDDDSDDEEDRKEEEEKVSTAFDKVDSTHSGKIPVADFEKLFEALGTVYSADEHTRTLKKLERAGYVHKSDFVTWYITWIFADEDESDEEEATSVPDVDPSATIKSEAERKAAFAKFQAPTGSWKCETCMIMNTDPKAAKCASCETPNPNAPKEIKSATSSSASPFGAGGFTPFGVSTEKKAFGFGVTSTPDEKTRTPSAAPSTAQPTFSFGVPSNNNPPAFSFGVKTEEKVNEKSDYGKDTDNVFNDEDGSDDDEIDEEERKEEEEKANDAFDQVDTEATGKIPSSKFENIFDALGTVYSADEHTRTIKKLDKNGYIFKKDFVAWYLNWIFADDDDEDDEEETSAAPDFDPNAAKKSADEIKNAWKKFEAPPGSWKCSVCMIVNKDENASRCVSCESPNPNAKSEVNSEETKPLPFGSGGFKFGVTEAAPSNGFGVKQAEANTNSFSSISLGAGNSISLAGSKGFTFPMPTSASKTSSDSTADAKPATPNAPAAKPAFSFGATSTLKAATSYPPDTSTKPPVTFGATTAKPASPAYPPDTSTKPAVAFGVTAAKPTSSAYPPDTSTKPAVAFGATVAKTTSSAYPPDTSTKPAVAFGATATKTSSAYPPDTSTKPAVAFGASAAKSASSGYPPDTSTKPAVAFGFAPAKTATSAYPPDTSTKPAVAFGATTTKSTSSAYPPDTSTKPAVAFGATAAKPANSASPPDTSSKAPVAFGFGSSSSTPSFSFGAKTTPSLSTDTSNKSVGGFGTTTPKVVSSTPSQETGNKPPTSFTPAPALDTSKNTLKFGGPQSKTPAAFSTGTVSSTQGTKLPTGTVQLQKALPASAFEGEMWKLINGFDQSFQKIRQKDDTFIAQKNQQEAPFVATLKELRSKVLNMCEVVDKLNDSYEKIEKDTQVIMGNASDVDAQSKCSDNLLKAMNDKNLVAQLEDQPLDQRSQNKREALRSQLETIERYSVDLEKHVASLKRPGQAQSASSMNDTTHLFRILKMNYETSKREYNRVLELEDQFKRLEMKTQLQSRIQKTSTPIPTKELLKQLRQEEQSQRTLKSNLQKWTSEPIKPRVIANTVRRRPLRETISELRPAPEVPARVASKLMFGANTTIPSQATESGNLSFQPVPTKPKPLTKVALSTESETTKSVSFAPSTKPAALNFAKSTTLKSMPSLDSLSFGKKREESASDEPEEKSDSPRARKLSTGSKSGTPERSTGFKLSTPTVPTVKPLDFGAKPKETPKEMPSFSFSVSAKPTEKQPSPFSTPAPAATPAINYVERLKAFYAAYAPGKSTEAAEKLLEKHKGKEEEVFQKLLVKYISDKATLRHVKEFLKTGNVPESLKNLAKPADTSAATTTAPPAFGAKPPTAPVAASPSPFGTATASTTTTAASPFGSATTASSPFGSTAATQATPATAAASPFGSTSAWPSTPASQPVASPFGGGSTSSFGVDYRSKVVEFYKKHNPDKLAEVDTVLQKYKGKEEELLRKLEAKYNKPQATGFGSASPFGAPANSGFGAAASPFGSTTQQPANAGFGAAASPFNTTAQAPPSTPSFGSRASPFGASSSGFASASPFGAASTPAAPAFGATTSLGGNSPFGAASATPAFGSTTPMGAATSTPAFGATTALGGSTMPAFGSTTALGGTAAPAFGSASQLGGGFGSSAPAFGAPSALGSGGAAAPAAGGGFSAFATSSTPSFGFGGQAGGGGFGGQATSGGGGGGFGQASSGGFGSGFGQTSGFASSSFTQARR</sequence>
<accession>A0A6G0XP53</accession>
<dbReference type="SUPFAM" id="SSF47473">
    <property type="entry name" value="EF-hand"/>
    <property type="match status" value="2"/>
</dbReference>
<keyword evidence="5" id="KW-0862">Zinc</keyword>
<keyword evidence="7" id="KW-0175">Coiled coil</keyword>
<feature type="region of interest" description="Disordered" evidence="8">
    <location>
        <begin position="1350"/>
        <end position="1390"/>
    </location>
</feature>
<dbReference type="Pfam" id="PF16755">
    <property type="entry name" value="Beta-prop_NUP159_NUP214"/>
    <property type="match status" value="1"/>
</dbReference>
<feature type="compositionally biased region" description="Polar residues" evidence="8">
    <location>
        <begin position="1802"/>
        <end position="1813"/>
    </location>
</feature>
<feature type="region of interest" description="Disordered" evidence="8">
    <location>
        <begin position="655"/>
        <end position="674"/>
    </location>
</feature>
<dbReference type="InterPro" id="IPR039462">
    <property type="entry name" value="Nup159/Nup146_N"/>
</dbReference>
<feature type="region of interest" description="Disordered" evidence="8">
    <location>
        <begin position="1861"/>
        <end position="1935"/>
    </location>
</feature>
<feature type="compositionally biased region" description="Polar residues" evidence="8">
    <location>
        <begin position="1893"/>
        <end position="1914"/>
    </location>
</feature>
<keyword evidence="2" id="KW-0813">Transport</keyword>
<evidence type="ECO:0000256" key="5">
    <source>
        <dbReference type="ARBA" id="ARBA00022833"/>
    </source>
</evidence>
<dbReference type="Pfam" id="PF00641">
    <property type="entry name" value="Zn_ribbon_RanBP"/>
    <property type="match status" value="2"/>
</dbReference>
<dbReference type="Gene3D" id="2.130.10.10">
    <property type="entry name" value="YVTN repeat-like/Quinoprotein amine dehydrogenase"/>
    <property type="match status" value="1"/>
</dbReference>
<evidence type="ECO:0000256" key="3">
    <source>
        <dbReference type="ARBA" id="ARBA00022723"/>
    </source>
</evidence>
<evidence type="ECO:0000259" key="9">
    <source>
        <dbReference type="PROSITE" id="PS50222"/>
    </source>
</evidence>
<feature type="region of interest" description="Disordered" evidence="8">
    <location>
        <begin position="406"/>
        <end position="444"/>
    </location>
</feature>
<keyword evidence="6" id="KW-0539">Nucleus</keyword>
<dbReference type="InterPro" id="IPR002048">
    <property type="entry name" value="EF_hand_dom"/>
</dbReference>
<evidence type="ECO:0000256" key="6">
    <source>
        <dbReference type="ARBA" id="ARBA00023242"/>
    </source>
</evidence>
<dbReference type="SUPFAM" id="SSF117289">
    <property type="entry name" value="Nucleoporin domain"/>
    <property type="match status" value="1"/>
</dbReference>
<feature type="domain" description="EF-hand" evidence="9">
    <location>
        <begin position="962"/>
        <end position="997"/>
    </location>
</feature>
<feature type="compositionally biased region" description="Acidic residues" evidence="8">
    <location>
        <begin position="944"/>
        <end position="962"/>
    </location>
</feature>
<dbReference type="VEuPathDB" id="FungiDB:AeMF1_000196"/>
<comment type="subcellular location">
    <subcellularLocation>
        <location evidence="1">Nucleus</location>
    </subcellularLocation>
</comment>
<feature type="compositionally biased region" description="Polar residues" evidence="8">
    <location>
        <begin position="1368"/>
        <end position="1385"/>
    </location>
</feature>
<dbReference type="PANTHER" id="PTHR39666:SF1">
    <property type="entry name" value="NUCLEAR PORE COMPLEX NUP2_50_61 DOMAIN-CONTAINING PROTEIN"/>
    <property type="match status" value="1"/>
</dbReference>
<dbReference type="Gene3D" id="4.10.1060.10">
    <property type="entry name" value="Zinc finger, RanBP2-type"/>
    <property type="match status" value="3"/>
</dbReference>